<feature type="signal peptide" evidence="1">
    <location>
        <begin position="1"/>
        <end position="19"/>
    </location>
</feature>
<evidence type="ECO:0000256" key="1">
    <source>
        <dbReference type="SAM" id="SignalP"/>
    </source>
</evidence>
<reference evidence="2 3" key="1">
    <citation type="submission" date="2020-01" db="EMBL/GenBank/DDBJ databases">
        <authorList>
            <person name="Palmer J.M."/>
        </authorList>
    </citation>
    <scope>NUCLEOTIDE SEQUENCE [LARGE SCALE GENOMIC DNA]</scope>
    <source>
        <strain evidence="2 3">TWF970</strain>
    </source>
</reference>
<protein>
    <submittedName>
        <fullName evidence="2">Uncharacterized protein</fullName>
    </submittedName>
</protein>
<gene>
    <name evidence="2" type="ORF">TWF970_009671</name>
</gene>
<dbReference type="AlphaFoldDB" id="A0A7C8VKF8"/>
<accession>A0A7C8VKF8</accession>
<evidence type="ECO:0000313" key="3">
    <source>
        <dbReference type="Proteomes" id="UP000474640"/>
    </source>
</evidence>
<organism evidence="2 3">
    <name type="scientific">Orbilia oligospora</name>
    <name type="common">Nematode-trapping fungus</name>
    <name type="synonym">Arthrobotrys oligospora</name>
    <dbReference type="NCBI Taxonomy" id="2813651"/>
    <lineage>
        <taxon>Eukaryota</taxon>
        <taxon>Fungi</taxon>
        <taxon>Dikarya</taxon>
        <taxon>Ascomycota</taxon>
        <taxon>Pezizomycotina</taxon>
        <taxon>Orbiliomycetes</taxon>
        <taxon>Orbiliales</taxon>
        <taxon>Orbiliaceae</taxon>
        <taxon>Orbilia</taxon>
    </lineage>
</organism>
<name>A0A7C8VKF8_ORBOL</name>
<proteinExistence type="predicted"/>
<feature type="chain" id="PRO_5028862960" evidence="1">
    <location>
        <begin position="20"/>
        <end position="121"/>
    </location>
</feature>
<dbReference type="Proteomes" id="UP000474640">
    <property type="component" value="Unassembled WGS sequence"/>
</dbReference>
<evidence type="ECO:0000313" key="2">
    <source>
        <dbReference type="EMBL" id="KAF3286120.1"/>
    </source>
</evidence>
<dbReference type="EMBL" id="JAABOJ010000006">
    <property type="protein sequence ID" value="KAF3286120.1"/>
    <property type="molecule type" value="Genomic_DNA"/>
</dbReference>
<keyword evidence="1" id="KW-0732">Signal</keyword>
<comment type="caution">
    <text evidence="2">The sequence shown here is derived from an EMBL/GenBank/DDBJ whole genome shotgun (WGS) entry which is preliminary data.</text>
</comment>
<sequence length="121" mass="13663">MRLLLLLATTSTISIQSKSCQVKSSQVNHPSFPHTSHGMAWLQYNMQCNLVQTTPNHLRPSQPRSAKRDPITGPISSIQLMIDEIQSINQSKSISHHPFLTEWPAAVAMRSHFRKGRLRPP</sequence>